<dbReference type="EMBL" id="KZ305052">
    <property type="protein sequence ID" value="PIA35725.1"/>
    <property type="molecule type" value="Genomic_DNA"/>
</dbReference>
<protein>
    <submittedName>
        <fullName evidence="2">Uncharacterized protein</fullName>
    </submittedName>
</protein>
<name>A0A2G5CWS7_AQUCA</name>
<proteinExistence type="predicted"/>
<dbReference type="AlphaFoldDB" id="A0A2G5CWS7"/>
<keyword evidence="1" id="KW-1133">Transmembrane helix</keyword>
<keyword evidence="3" id="KW-1185">Reference proteome</keyword>
<evidence type="ECO:0000313" key="2">
    <source>
        <dbReference type="EMBL" id="PIA35725.1"/>
    </source>
</evidence>
<evidence type="ECO:0000313" key="3">
    <source>
        <dbReference type="Proteomes" id="UP000230069"/>
    </source>
</evidence>
<feature type="transmembrane region" description="Helical" evidence="1">
    <location>
        <begin position="20"/>
        <end position="38"/>
    </location>
</feature>
<dbReference type="InParanoid" id="A0A2G5CWS7"/>
<evidence type="ECO:0000256" key="1">
    <source>
        <dbReference type="SAM" id="Phobius"/>
    </source>
</evidence>
<reference evidence="2 3" key="1">
    <citation type="submission" date="2017-09" db="EMBL/GenBank/DDBJ databases">
        <title>WGS assembly of Aquilegia coerulea Goldsmith.</title>
        <authorList>
            <person name="Hodges S."/>
            <person name="Kramer E."/>
            <person name="Nordborg M."/>
            <person name="Tomkins J."/>
            <person name="Borevitz J."/>
            <person name="Derieg N."/>
            <person name="Yan J."/>
            <person name="Mihaltcheva S."/>
            <person name="Hayes R.D."/>
            <person name="Rokhsar D."/>
        </authorList>
    </citation>
    <scope>NUCLEOTIDE SEQUENCE [LARGE SCALE GENOMIC DNA]</scope>
    <source>
        <strain evidence="3">cv. Goldsmith</strain>
    </source>
</reference>
<keyword evidence="1" id="KW-0472">Membrane</keyword>
<sequence length="75" mass="8723">MNSRKHLGLVYCLPVIRRLVHMVCLIAFLVFSYKVYLLKLQWVGSKMHVLVIGADSISFSICCELDCQRDVYSLW</sequence>
<keyword evidence="1" id="KW-0812">Transmembrane</keyword>
<gene>
    <name evidence="2" type="ORF">AQUCO_03500228v1</name>
</gene>
<dbReference type="Proteomes" id="UP000230069">
    <property type="component" value="Unassembled WGS sequence"/>
</dbReference>
<accession>A0A2G5CWS7</accession>
<organism evidence="2 3">
    <name type="scientific">Aquilegia coerulea</name>
    <name type="common">Rocky mountain columbine</name>
    <dbReference type="NCBI Taxonomy" id="218851"/>
    <lineage>
        <taxon>Eukaryota</taxon>
        <taxon>Viridiplantae</taxon>
        <taxon>Streptophyta</taxon>
        <taxon>Embryophyta</taxon>
        <taxon>Tracheophyta</taxon>
        <taxon>Spermatophyta</taxon>
        <taxon>Magnoliopsida</taxon>
        <taxon>Ranunculales</taxon>
        <taxon>Ranunculaceae</taxon>
        <taxon>Thalictroideae</taxon>
        <taxon>Aquilegia</taxon>
    </lineage>
</organism>